<organism evidence="2 3">
    <name type="scientific">Methanospirillum stamsii</name>
    <dbReference type="NCBI Taxonomy" id="1277351"/>
    <lineage>
        <taxon>Archaea</taxon>
        <taxon>Methanobacteriati</taxon>
        <taxon>Methanobacteriota</taxon>
        <taxon>Stenosarchaea group</taxon>
        <taxon>Methanomicrobia</taxon>
        <taxon>Methanomicrobiales</taxon>
        <taxon>Methanospirillaceae</taxon>
        <taxon>Methanospirillum</taxon>
    </lineage>
</organism>
<dbReference type="Proteomes" id="UP000245934">
    <property type="component" value="Unassembled WGS sequence"/>
</dbReference>
<dbReference type="InterPro" id="IPR045739">
    <property type="entry name" value="ACT_dom_pair"/>
</dbReference>
<sequence length="144" mass="15767">MNCEQYMIRQISLFSENKPGRLAALAKACQEENVNILAFSIAEADGFGVIRVLVDKPDVAFSRLTALGFNVAFTHVIAVLMRDEPGGLFEIASKLSDAGINIDYSYAFSGKNKAILILRVDKVEEAIKLLLSHSFTLIATDSIQ</sequence>
<dbReference type="EMBL" id="QGMZ01000039">
    <property type="protein sequence ID" value="PWR70730.1"/>
    <property type="molecule type" value="Genomic_DNA"/>
</dbReference>
<name>A0A2V2MWX2_9EURY</name>
<dbReference type="InterPro" id="IPR045865">
    <property type="entry name" value="ACT-like_dom_sf"/>
</dbReference>
<feature type="domain" description="ACT" evidence="1">
    <location>
        <begin position="76"/>
        <end position="144"/>
    </location>
</feature>
<evidence type="ECO:0000313" key="2">
    <source>
        <dbReference type="EMBL" id="PWR70730.1"/>
    </source>
</evidence>
<reference evidence="2 3" key="1">
    <citation type="submission" date="2018-05" db="EMBL/GenBank/DDBJ databases">
        <title>Draft genome of Methanospirillum stamsii Pt1.</title>
        <authorList>
            <person name="Dueholm M.S."/>
            <person name="Nielsen P.H."/>
            <person name="Bakmann L.F."/>
            <person name="Otzen D.E."/>
        </authorList>
    </citation>
    <scope>NUCLEOTIDE SEQUENCE [LARGE SCALE GENOMIC DNA]</scope>
    <source>
        <strain evidence="2 3">Pt1</strain>
    </source>
</reference>
<dbReference type="Pfam" id="PF19571">
    <property type="entry name" value="ACT_8"/>
    <property type="match status" value="1"/>
</dbReference>
<comment type="caution">
    <text evidence="2">The sequence shown here is derived from an EMBL/GenBank/DDBJ whole genome shotgun (WGS) entry which is preliminary data.</text>
</comment>
<dbReference type="InterPro" id="IPR002912">
    <property type="entry name" value="ACT_dom"/>
</dbReference>
<dbReference type="AlphaFoldDB" id="A0A2V2MWX2"/>
<gene>
    <name evidence="2" type="ORF">DLD82_14605</name>
</gene>
<evidence type="ECO:0000259" key="1">
    <source>
        <dbReference type="PROSITE" id="PS51671"/>
    </source>
</evidence>
<proteinExistence type="predicted"/>
<dbReference type="CDD" id="cd04882">
    <property type="entry name" value="ACT_Bt0572_2"/>
    <property type="match status" value="1"/>
</dbReference>
<evidence type="ECO:0000313" key="3">
    <source>
        <dbReference type="Proteomes" id="UP000245934"/>
    </source>
</evidence>
<dbReference type="RefSeq" id="WP_109941865.1">
    <property type="nucleotide sequence ID" value="NZ_CP176366.1"/>
</dbReference>
<dbReference type="GeneID" id="97608124"/>
<dbReference type="PANTHER" id="PTHR40099">
    <property type="entry name" value="ACETOLACTATE SYNTHASE, SMALL SUBUNIT"/>
    <property type="match status" value="1"/>
</dbReference>
<dbReference type="OrthoDB" id="53154at2157"/>
<dbReference type="Gene3D" id="3.30.2130.10">
    <property type="entry name" value="VC0802-like"/>
    <property type="match status" value="1"/>
</dbReference>
<dbReference type="PROSITE" id="PS51671">
    <property type="entry name" value="ACT"/>
    <property type="match status" value="1"/>
</dbReference>
<keyword evidence="3" id="KW-1185">Reference proteome</keyword>
<protein>
    <submittedName>
        <fullName evidence="2">Acetolactate synthase</fullName>
    </submittedName>
</protein>
<accession>A0A2V2MWX2</accession>
<dbReference type="SUPFAM" id="SSF55021">
    <property type="entry name" value="ACT-like"/>
    <property type="match status" value="2"/>
</dbReference>
<dbReference type="PANTHER" id="PTHR40099:SF1">
    <property type="entry name" value="ACETOLACTATE SYNTHASE, SMALL SUBUNIT"/>
    <property type="match status" value="1"/>
</dbReference>